<dbReference type="Gene3D" id="3.90.50.10">
    <property type="entry name" value="Photosynthetic Reaction Center, subunit H, domain 2"/>
    <property type="match status" value="1"/>
</dbReference>
<dbReference type="SUPFAM" id="SSF50346">
    <property type="entry name" value="PRC-barrel domain"/>
    <property type="match status" value="1"/>
</dbReference>
<proteinExistence type="predicted"/>
<comment type="caution">
    <text evidence="3">The sequence shown here is derived from an EMBL/GenBank/DDBJ whole genome shotgun (WGS) entry which is preliminary data.</text>
</comment>
<dbReference type="RefSeq" id="WP_016868776.1">
    <property type="nucleotide sequence ID" value="NZ_CAWNVR010000602.1"/>
</dbReference>
<feature type="domain" description="DUF2382" evidence="2">
    <location>
        <begin position="160"/>
        <end position="208"/>
    </location>
</feature>
<reference evidence="3 4" key="1">
    <citation type="submission" date="2017-08" db="EMBL/GenBank/DDBJ databases">
        <title>Genomes of Fischerella (Mastigocladus) sp. strains.</title>
        <authorList>
            <person name="Miller S.R."/>
        </authorList>
    </citation>
    <scope>NUCLEOTIDE SEQUENCE [LARGE SCALE GENOMIC DNA]</scope>
    <source>
        <strain evidence="3 4">CCMEE 5323</strain>
    </source>
</reference>
<name>A0A2N6JYN2_FISMU</name>
<dbReference type="Pfam" id="PF05239">
    <property type="entry name" value="PRC"/>
    <property type="match status" value="1"/>
</dbReference>
<keyword evidence="4" id="KW-1185">Reference proteome</keyword>
<protein>
    <recommendedName>
        <fullName evidence="5">DUF2382 domain-containing protein</fullName>
    </recommendedName>
</protein>
<dbReference type="AlphaFoldDB" id="A0A2N6JYN2"/>
<evidence type="ECO:0000259" key="2">
    <source>
        <dbReference type="Pfam" id="PF09557"/>
    </source>
</evidence>
<dbReference type="InterPro" id="IPR011033">
    <property type="entry name" value="PRC_barrel-like_sf"/>
</dbReference>
<dbReference type="GO" id="GO:0030077">
    <property type="term" value="C:plasma membrane light-harvesting complex"/>
    <property type="evidence" value="ECO:0007669"/>
    <property type="project" value="InterPro"/>
</dbReference>
<feature type="domain" description="PRC-barrel" evidence="1">
    <location>
        <begin position="29"/>
        <end position="99"/>
    </location>
</feature>
<dbReference type="GO" id="GO:0019684">
    <property type="term" value="P:photosynthesis, light reaction"/>
    <property type="evidence" value="ECO:0007669"/>
    <property type="project" value="InterPro"/>
</dbReference>
<evidence type="ECO:0000259" key="1">
    <source>
        <dbReference type="Pfam" id="PF05239"/>
    </source>
</evidence>
<dbReference type="EMBL" id="NRQW01000480">
    <property type="protein sequence ID" value="PLZ86101.1"/>
    <property type="molecule type" value="Genomic_DNA"/>
</dbReference>
<gene>
    <name evidence="3" type="ORF">CEN44_20750</name>
</gene>
<organism evidence="3 4">
    <name type="scientific">Fischerella muscicola CCMEE 5323</name>
    <dbReference type="NCBI Taxonomy" id="2019572"/>
    <lineage>
        <taxon>Bacteria</taxon>
        <taxon>Bacillati</taxon>
        <taxon>Cyanobacteriota</taxon>
        <taxon>Cyanophyceae</taxon>
        <taxon>Nostocales</taxon>
        <taxon>Hapalosiphonaceae</taxon>
        <taxon>Fischerella</taxon>
    </lineage>
</organism>
<evidence type="ECO:0000313" key="3">
    <source>
        <dbReference type="EMBL" id="PLZ86101.1"/>
    </source>
</evidence>
<evidence type="ECO:0008006" key="5">
    <source>
        <dbReference type="Google" id="ProtNLM"/>
    </source>
</evidence>
<dbReference type="InterPro" id="IPR014747">
    <property type="entry name" value="Bac_photo_RC_H_C"/>
</dbReference>
<dbReference type="Proteomes" id="UP000235036">
    <property type="component" value="Unassembled WGS sequence"/>
</dbReference>
<dbReference type="InterPro" id="IPR019060">
    <property type="entry name" value="DUF2382"/>
</dbReference>
<accession>A0A2N6JYN2</accession>
<dbReference type="InterPro" id="IPR027275">
    <property type="entry name" value="PRC-brl_dom"/>
</dbReference>
<dbReference type="Pfam" id="PF09557">
    <property type="entry name" value="DUF2382"/>
    <property type="match status" value="1"/>
</dbReference>
<evidence type="ECO:0000313" key="4">
    <source>
        <dbReference type="Proteomes" id="UP000235036"/>
    </source>
</evidence>
<sequence>MTNITVNRDTEQSNQRTVKLTAKLENLRDKVKDYAVLDRQEQLVGEVKDLIVDAEHRLDFVVCESQNQQSDRFFLLNSKLVEKIDSQNRHILTKIDKSEIEYLPEYLDRESQVGEIELTSNTQEANTHDTTLVPTKANDTNIQIEPVVSEEVEDTVQKIIRLLAERLVIDRSKRKVGEVIVRKQIETRMVEVPIRCEKLVVEQVSPEHKQLAQIDLGLEEISNVESIAGKTPKQASFESGLTLSGEFTSPKIASLLLNAIALEQNHGCNGVQVTIIVEDEEHQKTYQEWFDRKLTNFGNHSPTRLESIKLGHRALGMGKSSIS</sequence>